<keyword evidence="4" id="KW-1185">Reference proteome</keyword>
<keyword evidence="2" id="KW-0812">Transmembrane</keyword>
<evidence type="ECO:0000313" key="4">
    <source>
        <dbReference type="Proteomes" id="UP000319663"/>
    </source>
</evidence>
<name>A0A507QZW3_MONPU</name>
<feature type="region of interest" description="Disordered" evidence="1">
    <location>
        <begin position="71"/>
        <end position="129"/>
    </location>
</feature>
<feature type="transmembrane region" description="Helical" evidence="2">
    <location>
        <begin position="26"/>
        <end position="50"/>
    </location>
</feature>
<dbReference type="EMBL" id="VIFY01000043">
    <property type="protein sequence ID" value="TQB73484.1"/>
    <property type="molecule type" value="Genomic_DNA"/>
</dbReference>
<protein>
    <submittedName>
        <fullName evidence="3">Uncharacterized protein</fullName>
    </submittedName>
</protein>
<accession>A0A507QZW3</accession>
<organism evidence="3 4">
    <name type="scientific">Monascus purpureus</name>
    <name type="common">Red mold</name>
    <name type="synonym">Monascus anka</name>
    <dbReference type="NCBI Taxonomy" id="5098"/>
    <lineage>
        <taxon>Eukaryota</taxon>
        <taxon>Fungi</taxon>
        <taxon>Dikarya</taxon>
        <taxon>Ascomycota</taxon>
        <taxon>Pezizomycotina</taxon>
        <taxon>Eurotiomycetes</taxon>
        <taxon>Eurotiomycetidae</taxon>
        <taxon>Eurotiales</taxon>
        <taxon>Aspergillaceae</taxon>
        <taxon>Monascus</taxon>
    </lineage>
</organism>
<reference evidence="3 4" key="1">
    <citation type="submission" date="2019-06" db="EMBL/GenBank/DDBJ databases">
        <title>Wine fermentation using esterase from Monascus purpureus.</title>
        <authorList>
            <person name="Geng C."/>
            <person name="Zhang Y."/>
        </authorList>
    </citation>
    <scope>NUCLEOTIDE SEQUENCE [LARGE SCALE GENOMIC DNA]</scope>
    <source>
        <strain evidence="3">HQ1</strain>
    </source>
</reference>
<comment type="caution">
    <text evidence="3">The sequence shown here is derived from an EMBL/GenBank/DDBJ whole genome shotgun (WGS) entry which is preliminary data.</text>
</comment>
<feature type="compositionally biased region" description="Basic and acidic residues" evidence="1">
    <location>
        <begin position="119"/>
        <end position="129"/>
    </location>
</feature>
<evidence type="ECO:0000256" key="1">
    <source>
        <dbReference type="SAM" id="MobiDB-lite"/>
    </source>
</evidence>
<dbReference type="OrthoDB" id="3436553at2759"/>
<keyword evidence="2" id="KW-0472">Membrane</keyword>
<evidence type="ECO:0000256" key="2">
    <source>
        <dbReference type="SAM" id="Phobius"/>
    </source>
</evidence>
<evidence type="ECO:0000313" key="3">
    <source>
        <dbReference type="EMBL" id="TQB73484.1"/>
    </source>
</evidence>
<dbReference type="Proteomes" id="UP000319663">
    <property type="component" value="Unassembled WGS sequence"/>
</dbReference>
<sequence length="129" mass="14574">MSKQTSVSLPHHFPKTTPIKSLGREFGILFGFLGACLVTMALYAVVWQAIQRRDTHKERIRRKELRARGYPYNHRPLQDGSELPGKMLDRDPIFSGRAELPPEGQIAELGGGDSNGGMDESRRVQERRT</sequence>
<keyword evidence="2" id="KW-1133">Transmembrane helix</keyword>
<gene>
    <name evidence="3" type="ORF">MPDQ_005794</name>
</gene>
<dbReference type="AlphaFoldDB" id="A0A507QZW3"/>
<proteinExistence type="predicted"/>
<dbReference type="STRING" id="5098.A0A507QZW3"/>